<feature type="region of interest" description="Disordered" evidence="1">
    <location>
        <begin position="1"/>
        <end position="24"/>
    </location>
</feature>
<dbReference type="EMBL" id="VSSQ01079936">
    <property type="protein sequence ID" value="MPN29314.1"/>
    <property type="molecule type" value="Genomic_DNA"/>
</dbReference>
<sequence>MLDVVNNSRRDPVQANEAESTQNLSCRENPGKLLFIAQTILERNDECMRANQRREQLGEL</sequence>
<accession>A0A645GZ36</accession>
<name>A0A645GZ36_9ZZZZ</name>
<comment type="caution">
    <text evidence="2">The sequence shown here is derived from an EMBL/GenBank/DDBJ whole genome shotgun (WGS) entry which is preliminary data.</text>
</comment>
<evidence type="ECO:0000313" key="2">
    <source>
        <dbReference type="EMBL" id="MPN29314.1"/>
    </source>
</evidence>
<organism evidence="2">
    <name type="scientific">bioreactor metagenome</name>
    <dbReference type="NCBI Taxonomy" id="1076179"/>
    <lineage>
        <taxon>unclassified sequences</taxon>
        <taxon>metagenomes</taxon>
        <taxon>ecological metagenomes</taxon>
    </lineage>
</organism>
<evidence type="ECO:0000256" key="1">
    <source>
        <dbReference type="SAM" id="MobiDB-lite"/>
    </source>
</evidence>
<dbReference type="AlphaFoldDB" id="A0A645GZ36"/>
<proteinExistence type="predicted"/>
<gene>
    <name evidence="2" type="ORF">SDC9_176766</name>
</gene>
<reference evidence="2" key="1">
    <citation type="submission" date="2019-08" db="EMBL/GenBank/DDBJ databases">
        <authorList>
            <person name="Kucharzyk K."/>
            <person name="Murdoch R.W."/>
            <person name="Higgins S."/>
            <person name="Loffler F."/>
        </authorList>
    </citation>
    <scope>NUCLEOTIDE SEQUENCE</scope>
</reference>
<protein>
    <submittedName>
        <fullName evidence="2">Uncharacterized protein</fullName>
    </submittedName>
</protein>